<accession>A0ABR2L858</accession>
<comment type="caution">
    <text evidence="4">The sequence shown here is derived from an EMBL/GenBank/DDBJ whole genome shotgun (WGS) entry which is preliminary data.</text>
</comment>
<dbReference type="InterPro" id="IPR003680">
    <property type="entry name" value="Flavodoxin_fold"/>
</dbReference>
<keyword evidence="5" id="KW-1185">Reference proteome</keyword>
<evidence type="ECO:0000313" key="5">
    <source>
        <dbReference type="Proteomes" id="UP001470230"/>
    </source>
</evidence>
<dbReference type="EMBL" id="JAPFFF010000001">
    <property type="protein sequence ID" value="KAK8899528.1"/>
    <property type="molecule type" value="Genomic_DNA"/>
</dbReference>
<sequence length="251" mass="28791">MLMKVLILIAHGCFDGKSNAHTLAFAAEESLKNAGHEVRVVDLVKAGFNVTASMDDFNHVEQKRSHFDYMENAADSKNLKPNVLEQQENIRWATHIIICAPIWWHGLPSSYYAFFERVFTTNFGFDDEHTLAKGYFTDKKVMLAVTAGGSQVYYSRASHFPLEATLYPVHVGHFYYAGCQIMRTQAFYDVYDQIPNEQIEKWKKAVLNIDIRPILPIQPRGHTESDIEIFARLPDYTLDDAINEKPKQKEL</sequence>
<organism evidence="4 5">
    <name type="scientific">Tritrichomonas musculus</name>
    <dbReference type="NCBI Taxonomy" id="1915356"/>
    <lineage>
        <taxon>Eukaryota</taxon>
        <taxon>Metamonada</taxon>
        <taxon>Parabasalia</taxon>
        <taxon>Tritrichomonadida</taxon>
        <taxon>Tritrichomonadidae</taxon>
        <taxon>Tritrichomonas</taxon>
    </lineage>
</organism>
<dbReference type="PANTHER" id="PTHR10204">
    <property type="entry name" value="NAD P H OXIDOREDUCTASE-RELATED"/>
    <property type="match status" value="1"/>
</dbReference>
<dbReference type="Pfam" id="PF02525">
    <property type="entry name" value="Flavodoxin_2"/>
    <property type="match status" value="1"/>
</dbReference>
<evidence type="ECO:0000313" key="4">
    <source>
        <dbReference type="EMBL" id="KAK8899528.1"/>
    </source>
</evidence>
<dbReference type="Proteomes" id="UP001470230">
    <property type="component" value="Unassembled WGS sequence"/>
</dbReference>
<comment type="similarity">
    <text evidence="1">Belongs to the NAD(P)H dehydrogenase (quinone) family.</text>
</comment>
<dbReference type="Gene3D" id="3.40.50.360">
    <property type="match status" value="1"/>
</dbReference>
<evidence type="ECO:0000256" key="1">
    <source>
        <dbReference type="ARBA" id="ARBA00006252"/>
    </source>
</evidence>
<name>A0ABR2L858_9EUKA</name>
<gene>
    <name evidence="4" type="ORF">M9Y10_001844</name>
</gene>
<protein>
    <recommendedName>
        <fullName evidence="3">Flavodoxin-like fold domain-containing protein</fullName>
    </recommendedName>
</protein>
<reference evidence="4 5" key="1">
    <citation type="submission" date="2024-04" db="EMBL/GenBank/DDBJ databases">
        <title>Tritrichomonas musculus Genome.</title>
        <authorList>
            <person name="Alves-Ferreira E."/>
            <person name="Grigg M."/>
            <person name="Lorenzi H."/>
            <person name="Galac M."/>
        </authorList>
    </citation>
    <scope>NUCLEOTIDE SEQUENCE [LARGE SCALE GENOMIC DNA]</scope>
    <source>
        <strain evidence="4 5">EAF2021</strain>
    </source>
</reference>
<dbReference type="PANTHER" id="PTHR10204:SF34">
    <property type="entry name" value="NAD(P)H DEHYDROGENASE [QUINONE] 1 ISOFORM 1"/>
    <property type="match status" value="1"/>
</dbReference>
<dbReference type="InterPro" id="IPR029039">
    <property type="entry name" value="Flavoprotein-like_sf"/>
</dbReference>
<keyword evidence="2" id="KW-0560">Oxidoreductase</keyword>
<evidence type="ECO:0000256" key="2">
    <source>
        <dbReference type="ARBA" id="ARBA00023002"/>
    </source>
</evidence>
<evidence type="ECO:0000259" key="3">
    <source>
        <dbReference type="Pfam" id="PF02525"/>
    </source>
</evidence>
<proteinExistence type="inferred from homology"/>
<dbReference type="InterPro" id="IPR051545">
    <property type="entry name" value="NAD(P)H_dehydrogenase_qn"/>
</dbReference>
<feature type="domain" description="Flavodoxin-like fold" evidence="3">
    <location>
        <begin position="3"/>
        <end position="206"/>
    </location>
</feature>
<dbReference type="SUPFAM" id="SSF52218">
    <property type="entry name" value="Flavoproteins"/>
    <property type="match status" value="1"/>
</dbReference>